<comment type="caution">
    <text evidence="3">The sequence shown here is derived from an EMBL/GenBank/DDBJ whole genome shotgun (WGS) entry which is preliminary data.</text>
</comment>
<dbReference type="PANTHER" id="PTHR10775:SF182">
    <property type="entry name" value="TRANSPOSON, EN_SPM-LIKE, TRANSPOSASE-ASSOCIATED DOMAIN PROTEIN-RELATED"/>
    <property type="match status" value="1"/>
</dbReference>
<dbReference type="Pfam" id="PF13963">
    <property type="entry name" value="Transpos_assoc"/>
    <property type="match status" value="1"/>
</dbReference>
<sequence length="511" mass="59769">MYNKNLSGRAGLTPEFEDRVKIFIEWAKGQRRHMDGDKIKCPCRKCKKTKFVYARIYAKIYNWTSHSEDIVQDYFGAPSAPQVSEEPTPADHVEGVPDDGTRPTFVRRLHPISIGVVAELMDIKTDGHIFERIYNKISQWANRILPSGHTLSGDYYNMKKLAKNLGLPLEKIHVYKNDCMLYWKEDIDLEYCKFFGDARLYSSRVTAEHKTWHATLQTEEGSMCHPFDVEAWKHFDRMYPEFSEEPHNVRLGLCTNGFAPHDQYGRTYSCWPIIITQYNLPPELLQLWHVGVRTYDHATDRAFMMRVVLMWTVNDLPTYGMASGWSTMGVMGCPICMDDTRAFYLQHDRKAGYFNCHKQFLPAHHSYQRNKKAFMKNHVENKVARPRLTGDQIHDRVTNISPAVEMPLSLPNGYGSDHKWMKKNIFWDLPYWSTLLIRHNINIMHIEKNVFDNIFNTVIDIKGKPKDNMNAHRDLKIIYNCPELELDEHRPNVMPKAVYTLGKEQKRRVCE</sequence>
<feature type="domain" description="Transposase-associated" evidence="2">
    <location>
        <begin position="11"/>
        <end position="52"/>
    </location>
</feature>
<dbReference type="AlphaFoldDB" id="A0AAE1W3T1"/>
<name>A0AAE1W3T1_9LAMI</name>
<organism evidence="3 4">
    <name type="scientific">Sesamum angolense</name>
    <dbReference type="NCBI Taxonomy" id="2727404"/>
    <lineage>
        <taxon>Eukaryota</taxon>
        <taxon>Viridiplantae</taxon>
        <taxon>Streptophyta</taxon>
        <taxon>Embryophyta</taxon>
        <taxon>Tracheophyta</taxon>
        <taxon>Spermatophyta</taxon>
        <taxon>Magnoliopsida</taxon>
        <taxon>eudicotyledons</taxon>
        <taxon>Gunneridae</taxon>
        <taxon>Pentapetalae</taxon>
        <taxon>asterids</taxon>
        <taxon>lamiids</taxon>
        <taxon>Lamiales</taxon>
        <taxon>Pedaliaceae</taxon>
        <taxon>Sesamum</taxon>
    </lineage>
</organism>
<reference evidence="3" key="2">
    <citation type="journal article" date="2024" name="Plant">
        <title>Genomic evolution and insights into agronomic trait innovations of Sesamum species.</title>
        <authorList>
            <person name="Miao H."/>
            <person name="Wang L."/>
            <person name="Qu L."/>
            <person name="Liu H."/>
            <person name="Sun Y."/>
            <person name="Le M."/>
            <person name="Wang Q."/>
            <person name="Wei S."/>
            <person name="Zheng Y."/>
            <person name="Lin W."/>
            <person name="Duan Y."/>
            <person name="Cao H."/>
            <person name="Xiong S."/>
            <person name="Wang X."/>
            <person name="Wei L."/>
            <person name="Li C."/>
            <person name="Ma Q."/>
            <person name="Ju M."/>
            <person name="Zhao R."/>
            <person name="Li G."/>
            <person name="Mu C."/>
            <person name="Tian Q."/>
            <person name="Mei H."/>
            <person name="Zhang T."/>
            <person name="Gao T."/>
            <person name="Zhang H."/>
        </authorList>
    </citation>
    <scope>NUCLEOTIDE SEQUENCE</scope>
    <source>
        <strain evidence="3">K16</strain>
    </source>
</reference>
<reference evidence="3" key="1">
    <citation type="submission" date="2020-06" db="EMBL/GenBank/DDBJ databases">
        <authorList>
            <person name="Li T."/>
            <person name="Hu X."/>
            <person name="Zhang T."/>
            <person name="Song X."/>
            <person name="Zhang H."/>
            <person name="Dai N."/>
            <person name="Sheng W."/>
            <person name="Hou X."/>
            <person name="Wei L."/>
        </authorList>
    </citation>
    <scope>NUCLEOTIDE SEQUENCE</scope>
    <source>
        <strain evidence="3">K16</strain>
        <tissue evidence="3">Leaf</tissue>
    </source>
</reference>
<dbReference type="EMBL" id="JACGWL010000015">
    <property type="protein sequence ID" value="KAK4386236.1"/>
    <property type="molecule type" value="Genomic_DNA"/>
</dbReference>
<evidence type="ECO:0000259" key="2">
    <source>
        <dbReference type="Pfam" id="PF13963"/>
    </source>
</evidence>
<keyword evidence="4" id="KW-1185">Reference proteome</keyword>
<feature type="region of interest" description="Disordered" evidence="1">
    <location>
        <begin position="78"/>
        <end position="97"/>
    </location>
</feature>
<dbReference type="Proteomes" id="UP001289374">
    <property type="component" value="Unassembled WGS sequence"/>
</dbReference>
<protein>
    <recommendedName>
        <fullName evidence="2">Transposase-associated domain-containing protein</fullName>
    </recommendedName>
</protein>
<gene>
    <name evidence="3" type="ORF">Sango_2494200</name>
</gene>
<evidence type="ECO:0000256" key="1">
    <source>
        <dbReference type="SAM" id="MobiDB-lite"/>
    </source>
</evidence>
<proteinExistence type="predicted"/>
<dbReference type="PANTHER" id="PTHR10775">
    <property type="entry name" value="OS08G0208400 PROTEIN"/>
    <property type="match status" value="1"/>
</dbReference>
<dbReference type="InterPro" id="IPR004242">
    <property type="entry name" value="Transposase_21"/>
</dbReference>
<evidence type="ECO:0000313" key="4">
    <source>
        <dbReference type="Proteomes" id="UP001289374"/>
    </source>
</evidence>
<dbReference type="InterPro" id="IPR029480">
    <property type="entry name" value="Transpos_assoc"/>
</dbReference>
<dbReference type="Pfam" id="PF02992">
    <property type="entry name" value="Transposase_21"/>
    <property type="match status" value="2"/>
</dbReference>
<evidence type="ECO:0000313" key="3">
    <source>
        <dbReference type="EMBL" id="KAK4386236.1"/>
    </source>
</evidence>
<accession>A0AAE1W3T1</accession>